<keyword evidence="5" id="KW-0028">Amino-acid biosynthesis</keyword>
<evidence type="ECO:0000313" key="17">
    <source>
        <dbReference type="EMBL" id="CAG8210230.1"/>
    </source>
</evidence>
<dbReference type="Gene3D" id="3.30.230.10">
    <property type="match status" value="1"/>
</dbReference>
<dbReference type="Gene3D" id="3.30.70.890">
    <property type="entry name" value="GHMP kinase, C-terminal domain"/>
    <property type="match status" value="1"/>
</dbReference>
<evidence type="ECO:0000259" key="16">
    <source>
        <dbReference type="Pfam" id="PF08544"/>
    </source>
</evidence>
<dbReference type="EMBL" id="CAJVOS010000049">
    <property type="protein sequence ID" value="CAG8210230.1"/>
    <property type="molecule type" value="Genomic_DNA"/>
</dbReference>
<dbReference type="PRINTS" id="PR00958">
    <property type="entry name" value="HOMSERKINASE"/>
</dbReference>
<evidence type="ECO:0000256" key="14">
    <source>
        <dbReference type="ARBA" id="ARBA00049913"/>
    </source>
</evidence>
<evidence type="ECO:0000256" key="7">
    <source>
        <dbReference type="ARBA" id="ARBA00022697"/>
    </source>
</evidence>
<evidence type="ECO:0000256" key="9">
    <source>
        <dbReference type="ARBA" id="ARBA00022777"/>
    </source>
</evidence>
<dbReference type="PANTHER" id="PTHR20861">
    <property type="entry name" value="HOMOSERINE/4-DIPHOSPHOCYTIDYL-2-C-METHYL-D-ERYTHRITOL KINASE"/>
    <property type="match status" value="1"/>
</dbReference>
<organism evidence="17 18">
    <name type="scientific">Penicillium olsonii</name>
    <dbReference type="NCBI Taxonomy" id="99116"/>
    <lineage>
        <taxon>Eukaryota</taxon>
        <taxon>Fungi</taxon>
        <taxon>Dikarya</taxon>
        <taxon>Ascomycota</taxon>
        <taxon>Pezizomycotina</taxon>
        <taxon>Eurotiomycetes</taxon>
        <taxon>Eurotiomycetidae</taxon>
        <taxon>Eurotiales</taxon>
        <taxon>Aspergillaceae</taxon>
        <taxon>Penicillium</taxon>
    </lineage>
</organism>
<gene>
    <name evidence="17" type="ORF">POLS_LOCUS7793</name>
</gene>
<comment type="catalytic activity">
    <reaction evidence="14">
        <text>L-homoserine + ATP = O-phospho-L-homoserine + ADP + H(+)</text>
        <dbReference type="Rhea" id="RHEA:13985"/>
        <dbReference type="ChEBI" id="CHEBI:15378"/>
        <dbReference type="ChEBI" id="CHEBI:30616"/>
        <dbReference type="ChEBI" id="CHEBI:57476"/>
        <dbReference type="ChEBI" id="CHEBI:57590"/>
        <dbReference type="ChEBI" id="CHEBI:456216"/>
        <dbReference type="EC" id="2.7.1.39"/>
    </reaction>
    <physiologicalReaction direction="left-to-right" evidence="14">
        <dbReference type="Rhea" id="RHEA:13986"/>
    </physiologicalReaction>
</comment>
<keyword evidence="18" id="KW-1185">Reference proteome</keyword>
<dbReference type="AlphaFoldDB" id="A0A9W4I371"/>
<dbReference type="InterPro" id="IPR006203">
    <property type="entry name" value="GHMP_knse_ATP-bd_CS"/>
</dbReference>
<evidence type="ECO:0000256" key="4">
    <source>
        <dbReference type="ARBA" id="ARBA00017858"/>
    </source>
</evidence>
<dbReference type="GO" id="GO:0005524">
    <property type="term" value="F:ATP binding"/>
    <property type="evidence" value="ECO:0007669"/>
    <property type="project" value="UniProtKB-KW"/>
</dbReference>
<dbReference type="NCBIfam" id="TIGR00191">
    <property type="entry name" value="thrB"/>
    <property type="match status" value="1"/>
</dbReference>
<keyword evidence="13" id="KW-0753">Steroid metabolism</keyword>
<keyword evidence="7" id="KW-0791">Threonine biosynthesis</keyword>
<dbReference type="SUPFAM" id="SSF54211">
    <property type="entry name" value="Ribosomal protein S5 domain 2-like"/>
    <property type="match status" value="1"/>
</dbReference>
<dbReference type="OrthoDB" id="195231at2759"/>
<evidence type="ECO:0000256" key="3">
    <source>
        <dbReference type="ARBA" id="ARBA00012078"/>
    </source>
</evidence>
<dbReference type="InterPro" id="IPR013750">
    <property type="entry name" value="GHMP_kinase_C_dom"/>
</dbReference>
<evidence type="ECO:0000256" key="8">
    <source>
        <dbReference type="ARBA" id="ARBA00022741"/>
    </source>
</evidence>
<dbReference type="PIRSF" id="PIRSF000676">
    <property type="entry name" value="Homoser_kin"/>
    <property type="match status" value="1"/>
</dbReference>
<dbReference type="Proteomes" id="UP001153618">
    <property type="component" value="Unassembled WGS sequence"/>
</dbReference>
<accession>A0A9W4I371</accession>
<keyword evidence="12" id="KW-1207">Sterol metabolism</keyword>
<sequence length="370" mass="39869">MASVIKIPCSSANIGPGFDVIGLALSLHLEIHVSIENKPSSQLPFNCAITYEDQSKSVEKISLDPEVNLITRVALYLLRCHNQRAFPVETKVHIINPIPLGRGLGSSGTAVVAGVMLGNEVGKLGLSKERLLDYCLMIGTLHAVVKSVCAFTNDTTERHPDNVAASLFGGFVGTYLNELKPEDVARKEIPLSEVLPAPAGGVDTGIRPPEPPMAIGHYRKFNWAPEIKAIAIIPDFVVPTANARNVLPESYSRADVVFNLQRAALLPAALGSSPPDPDMIFLAMQDKVHQPYRKTLIPGLTEILQFMTPATQPGLLGICLSGAGPTILALATERFDEIADRIIAQFASNNITCQWKLLEPAHDGATVTYN</sequence>
<evidence type="ECO:0000256" key="5">
    <source>
        <dbReference type="ARBA" id="ARBA00022605"/>
    </source>
</evidence>
<keyword evidence="13" id="KW-0443">Lipid metabolism</keyword>
<dbReference type="InterPro" id="IPR014721">
    <property type="entry name" value="Ribsml_uS5_D2-typ_fold_subgr"/>
</dbReference>
<dbReference type="PROSITE" id="PS00627">
    <property type="entry name" value="GHMP_KINASES_ATP"/>
    <property type="match status" value="1"/>
</dbReference>
<comment type="similarity">
    <text evidence="2">Belongs to the GHMP kinase family. Homoserine kinase subfamily.</text>
</comment>
<proteinExistence type="inferred from homology"/>
<dbReference type="PANTHER" id="PTHR20861:SF1">
    <property type="entry name" value="HOMOSERINE KINASE"/>
    <property type="match status" value="1"/>
</dbReference>
<dbReference type="GO" id="GO:0016126">
    <property type="term" value="P:sterol biosynthetic process"/>
    <property type="evidence" value="ECO:0007669"/>
    <property type="project" value="UniProtKB-KW"/>
</dbReference>
<dbReference type="Pfam" id="PF08544">
    <property type="entry name" value="GHMP_kinases_C"/>
    <property type="match status" value="1"/>
</dbReference>
<keyword evidence="11" id="KW-0444">Lipid biosynthesis</keyword>
<protein>
    <recommendedName>
        <fullName evidence="4">Homoserine kinase</fullName>
        <ecNumber evidence="3">2.7.1.39</ecNumber>
    </recommendedName>
</protein>
<keyword evidence="8" id="KW-0547">Nucleotide-binding</keyword>
<evidence type="ECO:0000313" key="18">
    <source>
        <dbReference type="Proteomes" id="UP001153618"/>
    </source>
</evidence>
<dbReference type="SUPFAM" id="SSF55060">
    <property type="entry name" value="GHMP Kinase, C-terminal domain"/>
    <property type="match status" value="1"/>
</dbReference>
<feature type="domain" description="GHMP kinase C-terminal" evidence="16">
    <location>
        <begin position="283"/>
        <end position="346"/>
    </location>
</feature>
<keyword evidence="10" id="KW-0067">ATP-binding</keyword>
<reference evidence="17" key="1">
    <citation type="submission" date="2021-07" db="EMBL/GenBank/DDBJ databases">
        <authorList>
            <person name="Branca A.L. A."/>
        </authorList>
    </citation>
    <scope>NUCLEOTIDE SEQUENCE</scope>
</reference>
<dbReference type="GO" id="GO:0009088">
    <property type="term" value="P:threonine biosynthetic process"/>
    <property type="evidence" value="ECO:0007669"/>
    <property type="project" value="UniProtKB-KW"/>
</dbReference>
<comment type="pathway">
    <text evidence="1">Amino-acid biosynthesis; L-threonine biosynthesis; L-threonine from L-aspartate: step 4/5.</text>
</comment>
<dbReference type="Pfam" id="PF00288">
    <property type="entry name" value="GHMP_kinases_N"/>
    <property type="match status" value="1"/>
</dbReference>
<keyword evidence="6" id="KW-0808">Transferase</keyword>
<evidence type="ECO:0000256" key="2">
    <source>
        <dbReference type="ARBA" id="ARBA00007370"/>
    </source>
</evidence>
<feature type="domain" description="GHMP kinase N-terminal" evidence="15">
    <location>
        <begin position="68"/>
        <end position="170"/>
    </location>
</feature>
<evidence type="ECO:0000256" key="10">
    <source>
        <dbReference type="ARBA" id="ARBA00022840"/>
    </source>
</evidence>
<name>A0A9W4I371_PENOL</name>
<evidence type="ECO:0000256" key="13">
    <source>
        <dbReference type="ARBA" id="ARBA00023221"/>
    </source>
</evidence>
<dbReference type="InterPro" id="IPR036554">
    <property type="entry name" value="GHMP_kinase_C_sf"/>
</dbReference>
<dbReference type="HAMAP" id="MF_00384">
    <property type="entry name" value="Homoser_kinase"/>
    <property type="match status" value="1"/>
</dbReference>
<keyword evidence="11" id="KW-0752">Steroid biosynthesis</keyword>
<comment type="caution">
    <text evidence="17">The sequence shown here is derived from an EMBL/GenBank/DDBJ whole genome shotgun (WGS) entry which is preliminary data.</text>
</comment>
<dbReference type="InterPro" id="IPR020568">
    <property type="entry name" value="Ribosomal_Su5_D2-typ_SF"/>
</dbReference>
<evidence type="ECO:0000256" key="11">
    <source>
        <dbReference type="ARBA" id="ARBA00023011"/>
    </source>
</evidence>
<evidence type="ECO:0000259" key="15">
    <source>
        <dbReference type="Pfam" id="PF00288"/>
    </source>
</evidence>
<evidence type="ECO:0000256" key="1">
    <source>
        <dbReference type="ARBA" id="ARBA00005015"/>
    </source>
</evidence>
<dbReference type="EC" id="2.7.1.39" evidence="3"/>
<keyword evidence="9" id="KW-0418">Kinase</keyword>
<dbReference type="InterPro" id="IPR006204">
    <property type="entry name" value="GHMP_kinase_N_dom"/>
</dbReference>
<dbReference type="InterPro" id="IPR000870">
    <property type="entry name" value="Homoserine_kinase"/>
</dbReference>
<evidence type="ECO:0000256" key="12">
    <source>
        <dbReference type="ARBA" id="ARBA00023166"/>
    </source>
</evidence>
<dbReference type="GO" id="GO:0004413">
    <property type="term" value="F:homoserine kinase activity"/>
    <property type="evidence" value="ECO:0007669"/>
    <property type="project" value="UniProtKB-EC"/>
</dbReference>
<evidence type="ECO:0000256" key="6">
    <source>
        <dbReference type="ARBA" id="ARBA00022679"/>
    </source>
</evidence>
<keyword evidence="11" id="KW-0756">Sterol biosynthesis</keyword>